<keyword evidence="3" id="KW-0597">Phosphoprotein</keyword>
<gene>
    <name evidence="12" type="ORF">FB564_4760</name>
    <name evidence="11" type="ORF">Sar04_32860</name>
</gene>
<dbReference type="GO" id="GO:0046983">
    <property type="term" value="F:protein dimerization activity"/>
    <property type="evidence" value="ECO:0007669"/>
    <property type="project" value="InterPro"/>
</dbReference>
<comment type="caution">
    <text evidence="12">The sequence shown here is derived from an EMBL/GenBank/DDBJ whole genome shotgun (WGS) entry which is preliminary data.</text>
</comment>
<dbReference type="InterPro" id="IPR050482">
    <property type="entry name" value="Sensor_HK_TwoCompSys"/>
</dbReference>
<dbReference type="PANTHER" id="PTHR24421:SF10">
    <property type="entry name" value="NITRATE_NITRITE SENSOR PROTEIN NARQ"/>
    <property type="match status" value="1"/>
</dbReference>
<feature type="transmembrane region" description="Helical" evidence="9">
    <location>
        <begin position="124"/>
        <end position="144"/>
    </location>
</feature>
<feature type="domain" description="Signal transduction histidine kinase subgroup 3 dimerisation and phosphoacceptor" evidence="10">
    <location>
        <begin position="205"/>
        <end position="270"/>
    </location>
</feature>
<feature type="transmembrane region" description="Helical" evidence="9">
    <location>
        <begin position="151"/>
        <end position="172"/>
    </location>
</feature>
<keyword evidence="8" id="KW-0902">Two-component regulatory system</keyword>
<dbReference type="Proteomes" id="UP000677457">
    <property type="component" value="Unassembled WGS sequence"/>
</dbReference>
<evidence type="ECO:0000256" key="7">
    <source>
        <dbReference type="ARBA" id="ARBA00022840"/>
    </source>
</evidence>
<dbReference type="SUPFAM" id="SSF55874">
    <property type="entry name" value="ATPase domain of HSP90 chaperone/DNA topoisomerase II/histidine kinase"/>
    <property type="match status" value="1"/>
</dbReference>
<proteinExistence type="predicted"/>
<reference evidence="12 13" key="1">
    <citation type="submission" date="2019-06" db="EMBL/GenBank/DDBJ databases">
        <title>Sequencing the genomes of 1000 actinobacteria strains.</title>
        <authorList>
            <person name="Klenk H.-P."/>
        </authorList>
    </citation>
    <scope>NUCLEOTIDE SEQUENCE [LARGE SCALE GENOMIC DNA]</scope>
    <source>
        <strain evidence="12 13">DSM 44819</strain>
    </source>
</reference>
<keyword evidence="9" id="KW-0472">Membrane</keyword>
<dbReference type="Pfam" id="PF07730">
    <property type="entry name" value="HisKA_3"/>
    <property type="match status" value="1"/>
</dbReference>
<accession>A0A542XUI9</accession>
<evidence type="ECO:0000256" key="1">
    <source>
        <dbReference type="ARBA" id="ARBA00000085"/>
    </source>
</evidence>
<keyword evidence="4" id="KW-0808">Transferase</keyword>
<dbReference type="EC" id="2.7.13.3" evidence="2"/>
<evidence type="ECO:0000259" key="10">
    <source>
        <dbReference type="Pfam" id="PF07730"/>
    </source>
</evidence>
<evidence type="ECO:0000256" key="8">
    <source>
        <dbReference type="ARBA" id="ARBA00023012"/>
    </source>
</evidence>
<dbReference type="InterPro" id="IPR036890">
    <property type="entry name" value="HATPase_C_sf"/>
</dbReference>
<keyword evidence="5" id="KW-0547">Nucleotide-binding</keyword>
<sequence>MTSAAVPEHPWLLPGALTAPTARVRRTPRDWFVDSLCFLAAVGWAVVAWGDSLSAEPALALNVGPSWLNEVDLLASLVLCGALWVRRRWPVGLALASLPLALFSVGSGVALLIVLFTVTLHRPFPVAAGMFGAHLLATPIHLRLRPEPAMSLWLIVGWTLLFLGAVLAWGMFVRARRQLVVSLRERAHRAEAEQQLRVTQARQLERTRIAREMHDVLAHRISLLSLHAGALEFRPDASPQEVARASGVIRDSAHAALRDLREVIGVLRAETGVAEGAEPERPQPTLVDVPTLIRESRAAGVRVSVVEEVADRAEVPPAVGRSAYRIVQEGLTNARKHAPGTVVDVRLAGGRGAGLTVEIRNPWPVGTAGQGAAGQGAAGPAAGSGAGIPGAGTGLVGVAERVGLAGGRLEHGRDAAGHFRLAAWLPWPA</sequence>
<evidence type="ECO:0000256" key="2">
    <source>
        <dbReference type="ARBA" id="ARBA00012438"/>
    </source>
</evidence>
<dbReference type="GeneID" id="93773882"/>
<evidence type="ECO:0000313" key="11">
    <source>
        <dbReference type="EMBL" id="GIM86550.1"/>
    </source>
</evidence>
<dbReference type="EMBL" id="VFOL01000001">
    <property type="protein sequence ID" value="TQL39501.1"/>
    <property type="molecule type" value="Genomic_DNA"/>
</dbReference>
<evidence type="ECO:0000256" key="3">
    <source>
        <dbReference type="ARBA" id="ARBA00022553"/>
    </source>
</evidence>
<evidence type="ECO:0000256" key="5">
    <source>
        <dbReference type="ARBA" id="ARBA00022741"/>
    </source>
</evidence>
<dbReference type="EMBL" id="BOQM01000025">
    <property type="protein sequence ID" value="GIM86550.1"/>
    <property type="molecule type" value="Genomic_DNA"/>
</dbReference>
<evidence type="ECO:0000313" key="12">
    <source>
        <dbReference type="EMBL" id="TQL39501.1"/>
    </source>
</evidence>
<protein>
    <recommendedName>
        <fullName evidence="2">histidine kinase</fullName>
        <ecNumber evidence="2">2.7.13.3</ecNumber>
    </recommendedName>
</protein>
<dbReference type="PANTHER" id="PTHR24421">
    <property type="entry name" value="NITRATE/NITRITE SENSOR PROTEIN NARX-RELATED"/>
    <property type="match status" value="1"/>
</dbReference>
<keyword evidence="9" id="KW-1133">Transmembrane helix</keyword>
<feature type="transmembrane region" description="Helical" evidence="9">
    <location>
        <begin position="31"/>
        <end position="47"/>
    </location>
</feature>
<dbReference type="RefSeq" id="WP_018800598.1">
    <property type="nucleotide sequence ID" value="NZ_BOQM01000025.1"/>
</dbReference>
<feature type="transmembrane region" description="Helical" evidence="9">
    <location>
        <begin position="67"/>
        <end position="85"/>
    </location>
</feature>
<keyword evidence="6 12" id="KW-0418">Kinase</keyword>
<feature type="transmembrane region" description="Helical" evidence="9">
    <location>
        <begin position="92"/>
        <end position="118"/>
    </location>
</feature>
<dbReference type="AlphaFoldDB" id="A0A542XUI9"/>
<dbReference type="CDD" id="cd16917">
    <property type="entry name" value="HATPase_UhpB-NarQ-NarX-like"/>
    <property type="match status" value="1"/>
</dbReference>
<comment type="catalytic activity">
    <reaction evidence="1">
        <text>ATP + protein L-histidine = ADP + protein N-phospho-L-histidine.</text>
        <dbReference type="EC" id="2.7.13.3"/>
    </reaction>
</comment>
<dbReference type="Proteomes" id="UP000315983">
    <property type="component" value="Unassembled WGS sequence"/>
</dbReference>
<dbReference type="GO" id="GO:0000155">
    <property type="term" value="F:phosphorelay sensor kinase activity"/>
    <property type="evidence" value="ECO:0007669"/>
    <property type="project" value="InterPro"/>
</dbReference>
<name>A0A542XUI9_SALAC</name>
<dbReference type="InterPro" id="IPR011712">
    <property type="entry name" value="Sig_transdc_His_kin_sub3_dim/P"/>
</dbReference>
<evidence type="ECO:0000256" key="4">
    <source>
        <dbReference type="ARBA" id="ARBA00022679"/>
    </source>
</evidence>
<keyword evidence="14" id="KW-1185">Reference proteome</keyword>
<evidence type="ECO:0000313" key="13">
    <source>
        <dbReference type="Proteomes" id="UP000315983"/>
    </source>
</evidence>
<dbReference type="Gene3D" id="3.30.565.10">
    <property type="entry name" value="Histidine kinase-like ATPase, C-terminal domain"/>
    <property type="match status" value="1"/>
</dbReference>
<keyword evidence="9" id="KW-0812">Transmembrane</keyword>
<evidence type="ECO:0000313" key="14">
    <source>
        <dbReference type="Proteomes" id="UP000677457"/>
    </source>
</evidence>
<reference evidence="11 14" key="2">
    <citation type="submission" date="2021-03" db="EMBL/GenBank/DDBJ databases">
        <title>Whole genome shotgun sequence of Salinispora arenicola NBRC 105043.</title>
        <authorList>
            <person name="Komaki H."/>
            <person name="Tamura T."/>
        </authorList>
    </citation>
    <scope>NUCLEOTIDE SEQUENCE [LARGE SCALE GENOMIC DNA]</scope>
    <source>
        <strain evidence="11 14">NBRC 105043</strain>
    </source>
</reference>
<evidence type="ECO:0000256" key="6">
    <source>
        <dbReference type="ARBA" id="ARBA00022777"/>
    </source>
</evidence>
<dbReference type="GO" id="GO:0016020">
    <property type="term" value="C:membrane"/>
    <property type="evidence" value="ECO:0007669"/>
    <property type="project" value="InterPro"/>
</dbReference>
<evidence type="ECO:0000256" key="9">
    <source>
        <dbReference type="SAM" id="Phobius"/>
    </source>
</evidence>
<organism evidence="12 13">
    <name type="scientific">Salinispora arenicola</name>
    <dbReference type="NCBI Taxonomy" id="168697"/>
    <lineage>
        <taxon>Bacteria</taxon>
        <taxon>Bacillati</taxon>
        <taxon>Actinomycetota</taxon>
        <taxon>Actinomycetes</taxon>
        <taxon>Micromonosporales</taxon>
        <taxon>Micromonosporaceae</taxon>
        <taxon>Salinispora</taxon>
    </lineage>
</organism>
<dbReference type="GO" id="GO:0005524">
    <property type="term" value="F:ATP binding"/>
    <property type="evidence" value="ECO:0007669"/>
    <property type="project" value="UniProtKB-KW"/>
</dbReference>
<dbReference type="Gene3D" id="1.20.5.1930">
    <property type="match status" value="1"/>
</dbReference>
<keyword evidence="7" id="KW-0067">ATP-binding</keyword>